<evidence type="ECO:0000259" key="1">
    <source>
        <dbReference type="Pfam" id="PF13601"/>
    </source>
</evidence>
<proteinExistence type="predicted"/>
<feature type="domain" description="Winged helix DNA-binding" evidence="1">
    <location>
        <begin position="20"/>
        <end position="99"/>
    </location>
</feature>
<dbReference type="InterPro" id="IPR036390">
    <property type="entry name" value="WH_DNA-bd_sf"/>
</dbReference>
<dbReference type="Pfam" id="PF13601">
    <property type="entry name" value="HTH_34"/>
    <property type="match status" value="1"/>
</dbReference>
<dbReference type="Gene3D" id="1.10.10.10">
    <property type="entry name" value="Winged helix-like DNA-binding domain superfamily/Winged helix DNA-binding domain"/>
    <property type="match status" value="1"/>
</dbReference>
<dbReference type="PANTHER" id="PTHR37318:SF1">
    <property type="entry name" value="BSL7504 PROTEIN"/>
    <property type="match status" value="1"/>
</dbReference>
<dbReference type="Proteomes" id="UP001595833">
    <property type="component" value="Unassembled WGS sequence"/>
</dbReference>
<accession>A0ABV9XX89</accession>
<comment type="caution">
    <text evidence="2">The sequence shown here is derived from an EMBL/GenBank/DDBJ whole genome shotgun (WGS) entry which is preliminary data.</text>
</comment>
<evidence type="ECO:0000313" key="3">
    <source>
        <dbReference type="Proteomes" id="UP001595833"/>
    </source>
</evidence>
<evidence type="ECO:0000313" key="2">
    <source>
        <dbReference type="EMBL" id="MFC5053807.1"/>
    </source>
</evidence>
<dbReference type="PANTHER" id="PTHR37318">
    <property type="entry name" value="BSL7504 PROTEIN"/>
    <property type="match status" value="1"/>
</dbReference>
<name>A0ABV9XX89_9PSEU</name>
<protein>
    <submittedName>
        <fullName evidence="2">Winged helix-turn-helix domain-containing protein</fullName>
    </submittedName>
</protein>
<dbReference type="InterPro" id="IPR027395">
    <property type="entry name" value="WH_DNA-bd_dom"/>
</dbReference>
<dbReference type="RefSeq" id="WP_344036683.1">
    <property type="nucleotide sequence ID" value="NZ_BAAAKE010000005.1"/>
</dbReference>
<organism evidence="2 3">
    <name type="scientific">Saccharothrix xinjiangensis</name>
    <dbReference type="NCBI Taxonomy" id="204798"/>
    <lineage>
        <taxon>Bacteria</taxon>
        <taxon>Bacillati</taxon>
        <taxon>Actinomycetota</taxon>
        <taxon>Actinomycetes</taxon>
        <taxon>Pseudonocardiales</taxon>
        <taxon>Pseudonocardiaceae</taxon>
        <taxon>Saccharothrix</taxon>
    </lineage>
</organism>
<dbReference type="EMBL" id="JBHSJB010000007">
    <property type="protein sequence ID" value="MFC5053807.1"/>
    <property type="molecule type" value="Genomic_DNA"/>
</dbReference>
<dbReference type="SUPFAM" id="SSF46785">
    <property type="entry name" value="Winged helix' DNA-binding domain"/>
    <property type="match status" value="1"/>
</dbReference>
<keyword evidence="3" id="KW-1185">Reference proteome</keyword>
<sequence>MTADEPPPSGLDAVIHPLPRLSLCAALAAGPEWVEFAVVRSTTGLSDSAVSKHSRALEEGGYVEIRKGAVGRRPKTWLRLTPRGRDRLEGHIGALQRLVNARSDDARRTAGDAG</sequence>
<dbReference type="InterPro" id="IPR036388">
    <property type="entry name" value="WH-like_DNA-bd_sf"/>
</dbReference>
<gene>
    <name evidence="2" type="ORF">ACFPFM_08545</name>
</gene>
<reference evidence="3" key="1">
    <citation type="journal article" date="2019" name="Int. J. Syst. Evol. Microbiol.">
        <title>The Global Catalogue of Microorganisms (GCM) 10K type strain sequencing project: providing services to taxonomists for standard genome sequencing and annotation.</title>
        <authorList>
            <consortium name="The Broad Institute Genomics Platform"/>
            <consortium name="The Broad Institute Genome Sequencing Center for Infectious Disease"/>
            <person name="Wu L."/>
            <person name="Ma J."/>
        </authorList>
    </citation>
    <scope>NUCLEOTIDE SEQUENCE [LARGE SCALE GENOMIC DNA]</scope>
    <source>
        <strain evidence="3">KCTC 12848</strain>
    </source>
</reference>